<dbReference type="EMBL" id="CAJVPS010002726">
    <property type="protein sequence ID" value="CAG8574996.1"/>
    <property type="molecule type" value="Genomic_DNA"/>
</dbReference>
<gene>
    <name evidence="3" type="ORF">ALEPTO_LOCUS6990</name>
</gene>
<dbReference type="GO" id="GO:0005737">
    <property type="term" value="C:cytoplasm"/>
    <property type="evidence" value="ECO:0007669"/>
    <property type="project" value="TreeGrafter"/>
</dbReference>
<dbReference type="InterPro" id="IPR011009">
    <property type="entry name" value="Kinase-like_dom_sf"/>
</dbReference>
<dbReference type="Pfam" id="PF07714">
    <property type="entry name" value="PK_Tyr_Ser-Thr"/>
    <property type="match status" value="1"/>
</dbReference>
<dbReference type="GO" id="GO:0007165">
    <property type="term" value="P:signal transduction"/>
    <property type="evidence" value="ECO:0007669"/>
    <property type="project" value="TreeGrafter"/>
</dbReference>
<evidence type="ECO:0000259" key="2">
    <source>
        <dbReference type="PROSITE" id="PS50011"/>
    </source>
</evidence>
<reference evidence="3" key="1">
    <citation type="submission" date="2021-06" db="EMBL/GenBank/DDBJ databases">
        <authorList>
            <person name="Kallberg Y."/>
            <person name="Tangrot J."/>
            <person name="Rosling A."/>
        </authorList>
    </citation>
    <scope>NUCLEOTIDE SEQUENCE</scope>
    <source>
        <strain evidence="3">FL130A</strain>
    </source>
</reference>
<feature type="coiled-coil region" evidence="1">
    <location>
        <begin position="186"/>
        <end position="246"/>
    </location>
</feature>
<sequence length="291" mass="34189">MRRGYKTLNWTRIAFEIEKDEQGHSKLLAEGGFKFLTEIANTKLVDNDYSVVKCHGISQDPVTKNYLMVMEYMEGGNLRQILQNKNKELSLEDKINKLQYIAEGLEKIHDQNLVHRDFHSGNIVGFSITDLDYYNGRVEEGTPFYQQYQALVGEYHTFSQNTPYQIHPTAITTSRMIDTKQIVQLLQDPTKQQEALELELKKLENEINKSFTDELKELVSNFIQVMKKMKKDKKDKEARNKVKELDKKLREKDITKEKIQVIINYCERFIKSEQELEQEQFQANIKIPTNK</sequence>
<keyword evidence="4" id="KW-1185">Reference proteome</keyword>
<dbReference type="PROSITE" id="PS50011">
    <property type="entry name" value="PROTEIN_KINASE_DOM"/>
    <property type="match status" value="1"/>
</dbReference>
<dbReference type="GO" id="GO:0004672">
    <property type="term" value="F:protein kinase activity"/>
    <property type="evidence" value="ECO:0007669"/>
    <property type="project" value="InterPro"/>
</dbReference>
<organism evidence="3 4">
    <name type="scientific">Ambispora leptoticha</name>
    <dbReference type="NCBI Taxonomy" id="144679"/>
    <lineage>
        <taxon>Eukaryota</taxon>
        <taxon>Fungi</taxon>
        <taxon>Fungi incertae sedis</taxon>
        <taxon>Mucoromycota</taxon>
        <taxon>Glomeromycotina</taxon>
        <taxon>Glomeromycetes</taxon>
        <taxon>Archaeosporales</taxon>
        <taxon>Ambisporaceae</taxon>
        <taxon>Ambispora</taxon>
    </lineage>
</organism>
<dbReference type="InterPro" id="IPR000719">
    <property type="entry name" value="Prot_kinase_dom"/>
</dbReference>
<evidence type="ECO:0000313" key="3">
    <source>
        <dbReference type="EMBL" id="CAG8574996.1"/>
    </source>
</evidence>
<evidence type="ECO:0000313" key="4">
    <source>
        <dbReference type="Proteomes" id="UP000789508"/>
    </source>
</evidence>
<dbReference type="InterPro" id="IPR050167">
    <property type="entry name" value="Ser_Thr_protein_kinase"/>
</dbReference>
<dbReference type="SMART" id="SM00220">
    <property type="entry name" value="S_TKc"/>
    <property type="match status" value="1"/>
</dbReference>
<dbReference type="PANTHER" id="PTHR23257">
    <property type="entry name" value="SERINE-THREONINE PROTEIN KINASE"/>
    <property type="match status" value="1"/>
</dbReference>
<dbReference type="Gene3D" id="1.10.510.10">
    <property type="entry name" value="Transferase(Phosphotransferase) domain 1"/>
    <property type="match status" value="1"/>
</dbReference>
<comment type="caution">
    <text evidence="3">The sequence shown here is derived from an EMBL/GenBank/DDBJ whole genome shotgun (WGS) entry which is preliminary data.</text>
</comment>
<dbReference type="InterPro" id="IPR001245">
    <property type="entry name" value="Ser-Thr/Tyr_kinase_cat_dom"/>
</dbReference>
<protein>
    <submittedName>
        <fullName evidence="3">10835_t:CDS:1</fullName>
    </submittedName>
</protein>
<keyword evidence="1" id="KW-0175">Coiled coil</keyword>
<dbReference type="SUPFAM" id="SSF56112">
    <property type="entry name" value="Protein kinase-like (PK-like)"/>
    <property type="match status" value="1"/>
</dbReference>
<dbReference type="Proteomes" id="UP000789508">
    <property type="component" value="Unassembled WGS sequence"/>
</dbReference>
<feature type="domain" description="Protein kinase" evidence="2">
    <location>
        <begin position="1"/>
        <end position="254"/>
    </location>
</feature>
<dbReference type="AlphaFoldDB" id="A0A9N9BQW0"/>
<accession>A0A9N9BQW0</accession>
<dbReference type="GO" id="GO:0005524">
    <property type="term" value="F:ATP binding"/>
    <property type="evidence" value="ECO:0007669"/>
    <property type="project" value="InterPro"/>
</dbReference>
<dbReference type="OrthoDB" id="2441719at2759"/>
<dbReference type="PANTHER" id="PTHR23257:SF963">
    <property type="entry name" value="AT08303P"/>
    <property type="match status" value="1"/>
</dbReference>
<proteinExistence type="predicted"/>
<name>A0A9N9BQW0_9GLOM</name>
<evidence type="ECO:0000256" key="1">
    <source>
        <dbReference type="SAM" id="Coils"/>
    </source>
</evidence>